<evidence type="ECO:0000256" key="2">
    <source>
        <dbReference type="ARBA" id="ARBA00023002"/>
    </source>
</evidence>
<reference evidence="3 4" key="1">
    <citation type="submission" date="2020-02" db="EMBL/GenBank/DDBJ databases">
        <title>Draft genome sequence of two Spirosoma agri KCTC 52727 and Spirosoma terrae KCTC 52035.</title>
        <authorList>
            <person name="Rojas J."/>
            <person name="Ambika Manirajan B."/>
            <person name="Suarez C."/>
            <person name="Ratering S."/>
            <person name="Schnell S."/>
        </authorList>
    </citation>
    <scope>NUCLEOTIDE SEQUENCE [LARGE SCALE GENOMIC DNA]</scope>
    <source>
        <strain evidence="3 4">KCTC 52035</strain>
    </source>
</reference>
<dbReference type="EMBL" id="JAAFZH010000019">
    <property type="protein sequence ID" value="NDU98675.1"/>
    <property type="molecule type" value="Genomic_DNA"/>
</dbReference>
<proteinExistence type="inferred from homology"/>
<dbReference type="InterPro" id="IPR036291">
    <property type="entry name" value="NAD(P)-bd_dom_sf"/>
</dbReference>
<comment type="caution">
    <text evidence="3">The sequence shown here is derived from an EMBL/GenBank/DDBJ whole genome shotgun (WGS) entry which is preliminary data.</text>
</comment>
<dbReference type="InterPro" id="IPR002347">
    <property type="entry name" value="SDR_fam"/>
</dbReference>
<keyword evidence="4" id="KW-1185">Reference proteome</keyword>
<evidence type="ECO:0000256" key="1">
    <source>
        <dbReference type="ARBA" id="ARBA00006484"/>
    </source>
</evidence>
<dbReference type="PROSITE" id="PS00061">
    <property type="entry name" value="ADH_SHORT"/>
    <property type="match status" value="1"/>
</dbReference>
<dbReference type="InterPro" id="IPR020904">
    <property type="entry name" value="Sc_DH/Rdtase_CS"/>
</dbReference>
<comment type="similarity">
    <text evidence="1">Belongs to the short-chain dehydrogenases/reductases (SDR) family.</text>
</comment>
<keyword evidence="2" id="KW-0560">Oxidoreductase</keyword>
<dbReference type="Gene3D" id="3.40.50.720">
    <property type="entry name" value="NAD(P)-binding Rossmann-like Domain"/>
    <property type="match status" value="1"/>
</dbReference>
<dbReference type="PANTHER" id="PTHR24321">
    <property type="entry name" value="DEHYDROGENASES, SHORT CHAIN"/>
    <property type="match status" value="1"/>
</dbReference>
<accession>A0A6L9LDR3</accession>
<protein>
    <submittedName>
        <fullName evidence="3">SDR family oxidoreductase</fullName>
    </submittedName>
</protein>
<dbReference type="SUPFAM" id="SSF51735">
    <property type="entry name" value="NAD(P)-binding Rossmann-fold domains"/>
    <property type="match status" value="1"/>
</dbReference>
<dbReference type="GO" id="GO:0016491">
    <property type="term" value="F:oxidoreductase activity"/>
    <property type="evidence" value="ECO:0007669"/>
    <property type="project" value="UniProtKB-KW"/>
</dbReference>
<dbReference type="AlphaFoldDB" id="A0A6L9LDR3"/>
<name>A0A6L9LDR3_9BACT</name>
<dbReference type="PRINTS" id="PR00081">
    <property type="entry name" value="GDHRDH"/>
</dbReference>
<organism evidence="3 4">
    <name type="scientific">Spirosoma terrae</name>
    <dbReference type="NCBI Taxonomy" id="1968276"/>
    <lineage>
        <taxon>Bacteria</taxon>
        <taxon>Pseudomonadati</taxon>
        <taxon>Bacteroidota</taxon>
        <taxon>Cytophagia</taxon>
        <taxon>Cytophagales</taxon>
        <taxon>Cytophagaceae</taxon>
        <taxon>Spirosoma</taxon>
    </lineage>
</organism>
<dbReference type="CDD" id="cd05233">
    <property type="entry name" value="SDR_c"/>
    <property type="match status" value="1"/>
</dbReference>
<evidence type="ECO:0000313" key="4">
    <source>
        <dbReference type="Proteomes" id="UP000474175"/>
    </source>
</evidence>
<sequence length="251" mass="26954">MFDRFDSQFAIVTGAADGIGKGIASRLAAEGATVALFDRNNDQLERTVQEFVALGYRAVGFTVDIAQEKDVANAFQNVLARFGQLDIMINSAGILGPTNTRITDYSVDDYDKVYSVNLRGAFLMTQYAIRVMEPKNYGRILHMASIAGKDGNPFMAGYSSTKAGLIGLVKGIGKEYAETGITVNAIAPAVIRTAMNANTAPEQLAYMTAKIPMQRLGTVEEVASLASWIVSKEASFNTGCVFDLSGGRATY</sequence>
<dbReference type="PANTHER" id="PTHR24321:SF15">
    <property type="entry name" value="OXIDOREDUCTASE UCPA"/>
    <property type="match status" value="1"/>
</dbReference>
<evidence type="ECO:0000313" key="3">
    <source>
        <dbReference type="EMBL" id="NDU98675.1"/>
    </source>
</evidence>
<dbReference type="Proteomes" id="UP000474175">
    <property type="component" value="Unassembled WGS sequence"/>
</dbReference>
<dbReference type="RefSeq" id="WP_163954807.1">
    <property type="nucleotide sequence ID" value="NZ_JAAFZH010000019.1"/>
</dbReference>
<gene>
    <name evidence="3" type="ORF">GK108_27575</name>
</gene>
<dbReference type="FunFam" id="3.40.50.720:FF:000173">
    <property type="entry name" value="3-oxoacyl-[acyl-carrier protein] reductase"/>
    <property type="match status" value="1"/>
</dbReference>
<dbReference type="Pfam" id="PF13561">
    <property type="entry name" value="adh_short_C2"/>
    <property type="match status" value="1"/>
</dbReference>
<dbReference type="PRINTS" id="PR00080">
    <property type="entry name" value="SDRFAMILY"/>
</dbReference>